<feature type="region of interest" description="Disordered" evidence="2">
    <location>
        <begin position="457"/>
        <end position="520"/>
    </location>
</feature>
<reference evidence="5 6" key="1">
    <citation type="journal article" date="2022" name="Allergy">
        <title>Genome assembly and annotation of Periplaneta americana reveal a comprehensive cockroach allergen profile.</title>
        <authorList>
            <person name="Wang L."/>
            <person name="Xiong Q."/>
            <person name="Saelim N."/>
            <person name="Wang L."/>
            <person name="Nong W."/>
            <person name="Wan A.T."/>
            <person name="Shi M."/>
            <person name="Liu X."/>
            <person name="Cao Q."/>
            <person name="Hui J.H.L."/>
            <person name="Sookrung N."/>
            <person name="Leung T.F."/>
            <person name="Tungtrongchitr A."/>
            <person name="Tsui S.K.W."/>
        </authorList>
    </citation>
    <scope>NUCLEOTIDE SEQUENCE [LARGE SCALE GENOMIC DNA]</scope>
    <source>
        <strain evidence="5">PWHHKU_190912</strain>
    </source>
</reference>
<sequence length="520" mass="60554">VALQNLMGSKYIAYFLDEVSDWQKKLSNADQVIQVWFEVQRTWMHLESIFIGSEDIRKQLPEDSKRFDHIDKQFRVLLEDMVKTLNVVKATNKVGLYEKLEELQKELTVCEKALAEYLETKRLAYPRFYFISSADLLDILSNGNQPELVTRHLTKLYDSISKLQFEQSGGKNTKNANAMWAKDGEFVKFDGICDCSGKVEVWLNRLTDTMRQTMRHYFGEAVVSYEDNPREKWIFDYPAQVSLCGTQIWWTTEVNIAFARLDEGYENAMKDYNRKQITQLNTLISLLLGDLTQEERQKIMTICTIDVHSRDVVAKLITAKVDNASAFQWQSQLRHRWDYKIQDCFCNICDAQFRYAYEYLGNTPRLVITPLTDRCYITLTQRNLRLYYPEKSAVAQHSIEKEHKILFDHTKVINKSSHYWDRTIKEAIEIKLEKNNFNRDSGLQLSQAWTPALDQLRPSYNQGHEDHGPRTATDSNRRNRARRPPNFTQESREGRSLRAMTIPGPGLADPPTNPVSPETA</sequence>
<dbReference type="Gene3D" id="1.20.58.1120">
    <property type="match status" value="1"/>
</dbReference>
<evidence type="ECO:0000313" key="5">
    <source>
        <dbReference type="EMBL" id="KAJ4427299.1"/>
    </source>
</evidence>
<feature type="domain" description="Dynein heavy chain hydrolytic ATP-binding dynein motor region" evidence="4">
    <location>
        <begin position="355"/>
        <end position="381"/>
    </location>
</feature>
<dbReference type="Gene3D" id="1.20.140.100">
    <property type="entry name" value="Dynein heavy chain, N-terminal domain 2"/>
    <property type="match status" value="1"/>
</dbReference>
<dbReference type="Gene3D" id="3.20.180.20">
    <property type="entry name" value="Dynein heavy chain, N-terminal domain 2"/>
    <property type="match status" value="1"/>
</dbReference>
<dbReference type="PANTHER" id="PTHR45703:SF8">
    <property type="entry name" value="DYNEINS HEAVY CHAIN"/>
    <property type="match status" value="1"/>
</dbReference>
<dbReference type="Proteomes" id="UP001148838">
    <property type="component" value="Unassembled WGS sequence"/>
</dbReference>
<dbReference type="InterPro" id="IPR013602">
    <property type="entry name" value="Dynein_heavy_linker"/>
</dbReference>
<feature type="non-terminal residue" evidence="5">
    <location>
        <position position="1"/>
    </location>
</feature>
<dbReference type="InterPro" id="IPR035699">
    <property type="entry name" value="AAA_6"/>
</dbReference>
<evidence type="ECO:0000313" key="6">
    <source>
        <dbReference type="Proteomes" id="UP001148838"/>
    </source>
</evidence>
<feature type="coiled-coil region" evidence="1">
    <location>
        <begin position="93"/>
        <end position="120"/>
    </location>
</feature>
<dbReference type="Pfam" id="PF12774">
    <property type="entry name" value="AAA_6"/>
    <property type="match status" value="1"/>
</dbReference>
<keyword evidence="1" id="KW-0175">Coiled coil</keyword>
<comment type="caution">
    <text evidence="5">The sequence shown here is derived from an EMBL/GenBank/DDBJ whole genome shotgun (WGS) entry which is preliminary data.</text>
</comment>
<protein>
    <submittedName>
        <fullName evidence="5">Uncharacterized protein</fullName>
    </submittedName>
</protein>
<keyword evidence="6" id="KW-1185">Reference proteome</keyword>
<dbReference type="InterPro" id="IPR042222">
    <property type="entry name" value="Dynein_2_N"/>
</dbReference>
<feature type="domain" description="Dynein heavy chain linker" evidence="3">
    <location>
        <begin position="1"/>
        <end position="220"/>
    </location>
</feature>
<evidence type="ECO:0000259" key="3">
    <source>
        <dbReference type="Pfam" id="PF08393"/>
    </source>
</evidence>
<dbReference type="EMBL" id="JAJSOF020000038">
    <property type="protein sequence ID" value="KAJ4427299.1"/>
    <property type="molecule type" value="Genomic_DNA"/>
</dbReference>
<organism evidence="5 6">
    <name type="scientific">Periplaneta americana</name>
    <name type="common">American cockroach</name>
    <name type="synonym">Blatta americana</name>
    <dbReference type="NCBI Taxonomy" id="6978"/>
    <lineage>
        <taxon>Eukaryota</taxon>
        <taxon>Metazoa</taxon>
        <taxon>Ecdysozoa</taxon>
        <taxon>Arthropoda</taxon>
        <taxon>Hexapoda</taxon>
        <taxon>Insecta</taxon>
        <taxon>Pterygota</taxon>
        <taxon>Neoptera</taxon>
        <taxon>Polyneoptera</taxon>
        <taxon>Dictyoptera</taxon>
        <taxon>Blattodea</taxon>
        <taxon>Blattoidea</taxon>
        <taxon>Blattidae</taxon>
        <taxon>Blattinae</taxon>
        <taxon>Periplaneta</taxon>
    </lineage>
</organism>
<evidence type="ECO:0000256" key="1">
    <source>
        <dbReference type="SAM" id="Coils"/>
    </source>
</evidence>
<evidence type="ECO:0000259" key="4">
    <source>
        <dbReference type="Pfam" id="PF12774"/>
    </source>
</evidence>
<gene>
    <name evidence="5" type="ORF">ANN_24919</name>
</gene>
<dbReference type="InterPro" id="IPR042228">
    <property type="entry name" value="Dynein_linker_3"/>
</dbReference>
<proteinExistence type="predicted"/>
<dbReference type="Pfam" id="PF08393">
    <property type="entry name" value="DHC_N2"/>
    <property type="match status" value="1"/>
</dbReference>
<dbReference type="InterPro" id="IPR026983">
    <property type="entry name" value="DHC"/>
</dbReference>
<name>A0ABQ8RZY1_PERAM</name>
<dbReference type="PANTHER" id="PTHR45703">
    <property type="entry name" value="DYNEIN HEAVY CHAIN"/>
    <property type="match status" value="1"/>
</dbReference>
<evidence type="ECO:0000256" key="2">
    <source>
        <dbReference type="SAM" id="MobiDB-lite"/>
    </source>
</evidence>
<accession>A0ABQ8RZY1</accession>